<proteinExistence type="predicted"/>
<accession>A0ABV9YGH3</accession>
<evidence type="ECO:0000256" key="1">
    <source>
        <dbReference type="PROSITE-ProRule" id="PRU00023"/>
    </source>
</evidence>
<dbReference type="RefSeq" id="WP_378034477.1">
    <property type="nucleotide sequence ID" value="NZ_JBHSIV010000002.1"/>
</dbReference>
<evidence type="ECO:0000313" key="2">
    <source>
        <dbReference type="EMBL" id="MFC5061123.1"/>
    </source>
</evidence>
<keyword evidence="1" id="KW-0040">ANK repeat</keyword>
<dbReference type="InterPro" id="IPR002110">
    <property type="entry name" value="Ankyrin_rpt"/>
</dbReference>
<sequence length="227" mass="25077">MPDDDLDEFRWDSILDRGDLNAELFATRDQLADAARAGRWTEVLAILDEDHPFSEMITVNSIRVGGTSGFAPLHQAAWHGADLDVVSALLERGAWRTLRTSAGETAESIARRKGHDRVADGVAWPSPHLGDTRLADMETYLAALITVRARQLDKSHRMPELGPLEEYPEAKFWCPISGMYGGFSYHWLDPGGRSVLEVSNWSRVVGGSGQRHHISENGVTLVEVGFA</sequence>
<evidence type="ECO:0000313" key="3">
    <source>
        <dbReference type="Proteomes" id="UP001595947"/>
    </source>
</evidence>
<dbReference type="InterPro" id="IPR036770">
    <property type="entry name" value="Ankyrin_rpt-contain_sf"/>
</dbReference>
<dbReference type="PROSITE" id="PS50088">
    <property type="entry name" value="ANK_REPEAT"/>
    <property type="match status" value="1"/>
</dbReference>
<comment type="caution">
    <text evidence="2">The sequence shown here is derived from an EMBL/GenBank/DDBJ whole genome shotgun (WGS) entry which is preliminary data.</text>
</comment>
<keyword evidence="3" id="KW-1185">Reference proteome</keyword>
<reference evidence="3" key="1">
    <citation type="journal article" date="2019" name="Int. J. Syst. Evol. Microbiol.">
        <title>The Global Catalogue of Microorganisms (GCM) 10K type strain sequencing project: providing services to taxonomists for standard genome sequencing and annotation.</title>
        <authorList>
            <consortium name="The Broad Institute Genomics Platform"/>
            <consortium name="The Broad Institute Genome Sequencing Center for Infectious Disease"/>
            <person name="Wu L."/>
            <person name="Ma J."/>
        </authorList>
    </citation>
    <scope>NUCLEOTIDE SEQUENCE [LARGE SCALE GENOMIC DNA]</scope>
    <source>
        <strain evidence="3">CGMCC 4.7093</strain>
    </source>
</reference>
<dbReference type="PROSITE" id="PS50297">
    <property type="entry name" value="ANK_REP_REGION"/>
    <property type="match status" value="1"/>
</dbReference>
<name>A0ABV9YGH3_9PSEU</name>
<dbReference type="SUPFAM" id="SSF48403">
    <property type="entry name" value="Ankyrin repeat"/>
    <property type="match status" value="1"/>
</dbReference>
<dbReference type="Gene3D" id="1.25.40.20">
    <property type="entry name" value="Ankyrin repeat-containing domain"/>
    <property type="match status" value="1"/>
</dbReference>
<evidence type="ECO:0008006" key="4">
    <source>
        <dbReference type="Google" id="ProtNLM"/>
    </source>
</evidence>
<dbReference type="Proteomes" id="UP001595947">
    <property type="component" value="Unassembled WGS sequence"/>
</dbReference>
<gene>
    <name evidence="2" type="ORF">ACFPBZ_02815</name>
</gene>
<protein>
    <recommendedName>
        <fullName evidence="4">Ankyrin repeat domain-containing protein</fullName>
    </recommendedName>
</protein>
<dbReference type="EMBL" id="JBHSIV010000002">
    <property type="protein sequence ID" value="MFC5061123.1"/>
    <property type="molecule type" value="Genomic_DNA"/>
</dbReference>
<organism evidence="2 3">
    <name type="scientific">Actinomycetospora atypica</name>
    <dbReference type="NCBI Taxonomy" id="1290095"/>
    <lineage>
        <taxon>Bacteria</taxon>
        <taxon>Bacillati</taxon>
        <taxon>Actinomycetota</taxon>
        <taxon>Actinomycetes</taxon>
        <taxon>Pseudonocardiales</taxon>
        <taxon>Pseudonocardiaceae</taxon>
        <taxon>Actinomycetospora</taxon>
    </lineage>
</organism>
<feature type="repeat" description="ANK" evidence="1">
    <location>
        <begin position="68"/>
        <end position="101"/>
    </location>
</feature>